<dbReference type="Proteomes" id="UP001235939">
    <property type="component" value="Chromosome 11"/>
</dbReference>
<gene>
    <name evidence="1" type="ORF">LAZ67_11003308</name>
</gene>
<accession>A0ABY6KZR5</accession>
<protein>
    <submittedName>
        <fullName evidence="1">Uncharacterized protein</fullName>
    </submittedName>
</protein>
<evidence type="ECO:0000313" key="1">
    <source>
        <dbReference type="EMBL" id="UYV74380.1"/>
    </source>
</evidence>
<reference evidence="1 2" key="1">
    <citation type="submission" date="2022-01" db="EMBL/GenBank/DDBJ databases">
        <title>A chromosomal length assembly of Cordylochernes scorpioides.</title>
        <authorList>
            <person name="Zeh D."/>
            <person name="Zeh J."/>
        </authorList>
    </citation>
    <scope>NUCLEOTIDE SEQUENCE [LARGE SCALE GENOMIC DNA]</scope>
    <source>
        <strain evidence="1">IN4F17</strain>
        <tissue evidence="1">Whole Body</tissue>
    </source>
</reference>
<proteinExistence type="predicted"/>
<sequence>MTRIDPEWIQKYITRDETWEYQYDLETKPQKGRIAKYKVKTLLVKFFDINCLVHHEFIPFGRTIVRVSGECTYWQCQVEMLKANPTYKPPATGSQYAYSLNTHVMSHSLAMPTFVSCPPPMTGWEFIGGWPLRIYGIGKLKRRLSIVFILTANSGKLGDVHTKTKRQVVLGKFREQIGVELSSERWSDEKFSY</sequence>
<dbReference type="EMBL" id="CP092873">
    <property type="protein sequence ID" value="UYV74380.1"/>
    <property type="molecule type" value="Genomic_DNA"/>
</dbReference>
<keyword evidence="2" id="KW-1185">Reference proteome</keyword>
<name>A0ABY6KZR5_9ARAC</name>
<evidence type="ECO:0000313" key="2">
    <source>
        <dbReference type="Proteomes" id="UP001235939"/>
    </source>
</evidence>
<organism evidence="1 2">
    <name type="scientific">Cordylochernes scorpioides</name>
    <dbReference type="NCBI Taxonomy" id="51811"/>
    <lineage>
        <taxon>Eukaryota</taxon>
        <taxon>Metazoa</taxon>
        <taxon>Ecdysozoa</taxon>
        <taxon>Arthropoda</taxon>
        <taxon>Chelicerata</taxon>
        <taxon>Arachnida</taxon>
        <taxon>Pseudoscorpiones</taxon>
        <taxon>Cheliferoidea</taxon>
        <taxon>Chernetidae</taxon>
        <taxon>Cordylochernes</taxon>
    </lineage>
</organism>